<gene>
    <name evidence="2" type="ORF">JF886_01670</name>
</gene>
<evidence type="ECO:0000313" key="3">
    <source>
        <dbReference type="Proteomes" id="UP000606991"/>
    </source>
</evidence>
<dbReference type="AlphaFoldDB" id="A0A934JYB9"/>
<protein>
    <submittedName>
        <fullName evidence="2">Dihydrofolate reductase family protein</fullName>
    </submittedName>
</protein>
<evidence type="ECO:0000259" key="1">
    <source>
        <dbReference type="Pfam" id="PF01872"/>
    </source>
</evidence>
<sequence length="114" mass="12131">MNASMAARYRLRSPCFYANFVSSVDGVTALGPGHPDSGGTISGHSEADRFVMALLRASADAILVGAGTLPATPVIAGRRRDAYPAAAADFTELRRQLNRPIQPLLVAVDGRRRH</sequence>
<dbReference type="SUPFAM" id="SSF53597">
    <property type="entry name" value="Dihydrofolate reductase-like"/>
    <property type="match status" value="1"/>
</dbReference>
<evidence type="ECO:0000313" key="2">
    <source>
        <dbReference type="EMBL" id="MBJ7593563.1"/>
    </source>
</evidence>
<dbReference type="InterPro" id="IPR024072">
    <property type="entry name" value="DHFR-like_dom_sf"/>
</dbReference>
<dbReference type="EMBL" id="JAEKNS010000025">
    <property type="protein sequence ID" value="MBJ7593563.1"/>
    <property type="molecule type" value="Genomic_DNA"/>
</dbReference>
<dbReference type="GO" id="GO:0008703">
    <property type="term" value="F:5-amino-6-(5-phosphoribosylamino)uracil reductase activity"/>
    <property type="evidence" value="ECO:0007669"/>
    <property type="project" value="InterPro"/>
</dbReference>
<comment type="caution">
    <text evidence="2">The sequence shown here is derived from an EMBL/GenBank/DDBJ whole genome shotgun (WGS) entry which is preliminary data.</text>
</comment>
<dbReference type="RefSeq" id="WP_337308953.1">
    <property type="nucleotide sequence ID" value="NZ_JAEKNS010000025.1"/>
</dbReference>
<organism evidence="2 3">
    <name type="scientific">Candidatus Aeolococcus gillhamiae</name>
    <dbReference type="NCBI Taxonomy" id="3127015"/>
    <lineage>
        <taxon>Bacteria</taxon>
        <taxon>Bacillati</taxon>
        <taxon>Candidatus Dormiibacterota</taxon>
        <taxon>Candidatus Dormibacteria</taxon>
        <taxon>Candidatus Aeolococcales</taxon>
        <taxon>Candidatus Aeolococcaceae</taxon>
        <taxon>Candidatus Aeolococcus</taxon>
    </lineage>
</organism>
<dbReference type="InterPro" id="IPR002734">
    <property type="entry name" value="RibDG_C"/>
</dbReference>
<dbReference type="Pfam" id="PF01872">
    <property type="entry name" value="RibD_C"/>
    <property type="match status" value="1"/>
</dbReference>
<reference evidence="2 3" key="1">
    <citation type="submission" date="2020-10" db="EMBL/GenBank/DDBJ databases">
        <title>Ca. Dormibacterota MAGs.</title>
        <authorList>
            <person name="Montgomery K."/>
        </authorList>
    </citation>
    <scope>NUCLEOTIDE SEQUENCE [LARGE SCALE GENOMIC DNA]</scope>
    <source>
        <strain evidence="2">SC8812_S17_18</strain>
    </source>
</reference>
<accession>A0A934JYB9</accession>
<dbReference type="Gene3D" id="3.40.430.10">
    <property type="entry name" value="Dihydrofolate Reductase, subunit A"/>
    <property type="match status" value="1"/>
</dbReference>
<proteinExistence type="predicted"/>
<dbReference type="GO" id="GO:0009231">
    <property type="term" value="P:riboflavin biosynthetic process"/>
    <property type="evidence" value="ECO:0007669"/>
    <property type="project" value="InterPro"/>
</dbReference>
<dbReference type="Proteomes" id="UP000606991">
    <property type="component" value="Unassembled WGS sequence"/>
</dbReference>
<name>A0A934JYB9_9BACT</name>
<feature type="domain" description="Bacterial bifunctional deaminase-reductase C-terminal" evidence="1">
    <location>
        <begin position="18"/>
        <end position="70"/>
    </location>
</feature>